<name>A0ABD5RGE0_9EURY</name>
<keyword evidence="5" id="KW-1185">Reference proteome</keyword>
<proteinExistence type="inferred from homology"/>
<dbReference type="GO" id="GO:0016853">
    <property type="term" value="F:isomerase activity"/>
    <property type="evidence" value="ECO:0007669"/>
    <property type="project" value="UniProtKB-KW"/>
</dbReference>
<sequence length="383" mass="40418">MTETPHQSSLDGRLIRGGTSRGLYLTPGELPDDADRRDEALVDLFGTPDPLQIDGIGGGNSHTSKVMVVAASDRDDADVDYTFGQVGIENAVVDWSGNCGNLTSGVGVFALLSGLVDPTPPETELTLYNTNTETFIDQVVPVADGRPAVHGDYRVDGIPGTGARIDSYFRDPAGAVTDELLPTGDRVETLTVGGDTYDVSIVDVANPNVLLRARDLGLDGTELPADLQDPDLLDRLELIRGAACERLGLVDDRRDAADERAAVPQIALVSEPQSFTTAGGERVEATDLDVTARIVTTQTPHHSYATTGAMCLAAATHLDGTIPAEFARPATGTDVSIGHPKGTITIGVESSAGAGEPTIDRVRVGRTARLLVDGEFYYHRASE</sequence>
<dbReference type="PANTHER" id="PTHR43709:SF2">
    <property type="entry name" value="DUF453 DOMAIN PROTEIN (AFU_ORTHOLOGUE AFUA_6G00360)"/>
    <property type="match status" value="1"/>
</dbReference>
<evidence type="ECO:0000313" key="5">
    <source>
        <dbReference type="Proteomes" id="UP001596201"/>
    </source>
</evidence>
<organism evidence="4 5">
    <name type="scientific">Salinirubrum litoreum</name>
    <dbReference type="NCBI Taxonomy" id="1126234"/>
    <lineage>
        <taxon>Archaea</taxon>
        <taxon>Methanobacteriati</taxon>
        <taxon>Methanobacteriota</taxon>
        <taxon>Stenosarchaea group</taxon>
        <taxon>Halobacteria</taxon>
        <taxon>Halobacteriales</taxon>
        <taxon>Haloferacaceae</taxon>
        <taxon>Salinirubrum</taxon>
    </lineage>
</organism>
<comment type="caution">
    <text evidence="4">The sequence shown here is derived from an EMBL/GenBank/DDBJ whole genome shotgun (WGS) entry which is preliminary data.</text>
</comment>
<dbReference type="Proteomes" id="UP001596201">
    <property type="component" value="Unassembled WGS sequence"/>
</dbReference>
<dbReference type="InterPro" id="IPR007400">
    <property type="entry name" value="PrpF-like"/>
</dbReference>
<evidence type="ECO:0000256" key="3">
    <source>
        <dbReference type="SAM" id="MobiDB-lite"/>
    </source>
</evidence>
<comment type="similarity">
    <text evidence="1">Belongs to the PrpF family.</text>
</comment>
<dbReference type="AlphaFoldDB" id="A0ABD5RGE0"/>
<feature type="region of interest" description="Disordered" evidence="3">
    <location>
        <begin position="1"/>
        <end position="34"/>
    </location>
</feature>
<dbReference type="Gene3D" id="3.10.310.10">
    <property type="entry name" value="Diaminopimelate Epimerase, Chain A, domain 1"/>
    <property type="match status" value="2"/>
</dbReference>
<keyword evidence="2 4" id="KW-0413">Isomerase</keyword>
<dbReference type="Pfam" id="PF04303">
    <property type="entry name" value="PrpF"/>
    <property type="match status" value="1"/>
</dbReference>
<dbReference type="PANTHER" id="PTHR43709">
    <property type="entry name" value="ACONITATE ISOMERASE-RELATED"/>
    <property type="match status" value="1"/>
</dbReference>
<dbReference type="RefSeq" id="WP_227231142.1">
    <property type="nucleotide sequence ID" value="NZ_JAJCVJ010000003.1"/>
</dbReference>
<feature type="compositionally biased region" description="Polar residues" evidence="3">
    <location>
        <begin position="1"/>
        <end position="10"/>
    </location>
</feature>
<reference evidence="4 5" key="1">
    <citation type="journal article" date="2019" name="Int. J. Syst. Evol. Microbiol.">
        <title>The Global Catalogue of Microorganisms (GCM) 10K type strain sequencing project: providing services to taxonomists for standard genome sequencing and annotation.</title>
        <authorList>
            <consortium name="The Broad Institute Genomics Platform"/>
            <consortium name="The Broad Institute Genome Sequencing Center for Infectious Disease"/>
            <person name="Wu L."/>
            <person name="Ma J."/>
        </authorList>
    </citation>
    <scope>NUCLEOTIDE SEQUENCE [LARGE SCALE GENOMIC DNA]</scope>
    <source>
        <strain evidence="4 5">CGMCC 1.12237</strain>
    </source>
</reference>
<evidence type="ECO:0000313" key="4">
    <source>
        <dbReference type="EMBL" id="MFC5369086.1"/>
    </source>
</evidence>
<dbReference type="EMBL" id="JBHSKX010000004">
    <property type="protein sequence ID" value="MFC5369086.1"/>
    <property type="molecule type" value="Genomic_DNA"/>
</dbReference>
<protein>
    <submittedName>
        <fullName evidence="4">2-methylaconitate cis-trans isomerase PrpF family protein</fullName>
    </submittedName>
</protein>
<dbReference type="SUPFAM" id="SSF54506">
    <property type="entry name" value="Diaminopimelate epimerase-like"/>
    <property type="match status" value="2"/>
</dbReference>
<accession>A0ABD5RGE0</accession>
<evidence type="ECO:0000256" key="2">
    <source>
        <dbReference type="ARBA" id="ARBA00023235"/>
    </source>
</evidence>
<gene>
    <name evidence="4" type="ORF">ACFPJ5_19330</name>
</gene>
<evidence type="ECO:0000256" key="1">
    <source>
        <dbReference type="ARBA" id="ARBA00007673"/>
    </source>
</evidence>